<dbReference type="InterPro" id="IPR008984">
    <property type="entry name" value="SMAD_FHA_dom_sf"/>
</dbReference>
<dbReference type="SUPFAM" id="SSF55781">
    <property type="entry name" value="GAF domain-like"/>
    <property type="match status" value="1"/>
</dbReference>
<dbReference type="PANTHER" id="PTHR43155:SF2">
    <property type="entry name" value="CYCLIC DI-GMP PHOSPHODIESTERASE PA4108"/>
    <property type="match status" value="1"/>
</dbReference>
<protein>
    <submittedName>
        <fullName evidence="4">HDIG domain-containing protein</fullName>
    </submittedName>
</protein>
<dbReference type="Pfam" id="PF13487">
    <property type="entry name" value="HD_5"/>
    <property type="match status" value="1"/>
</dbReference>
<dbReference type="InterPro" id="IPR029016">
    <property type="entry name" value="GAF-like_dom_sf"/>
</dbReference>
<dbReference type="Pfam" id="PF13492">
    <property type="entry name" value="GAF_3"/>
    <property type="match status" value="1"/>
</dbReference>
<reference evidence="4 5" key="1">
    <citation type="submission" date="2018-01" db="EMBL/GenBank/DDBJ databases">
        <title>G. obscuriglobus.</title>
        <authorList>
            <person name="Franke J."/>
            <person name="Blomberg W."/>
            <person name="Selmecki A."/>
        </authorList>
    </citation>
    <scope>NUCLEOTIDE SEQUENCE [LARGE SCALE GENOMIC DNA]</scope>
    <source>
        <strain evidence="4 5">DSM 5831</strain>
    </source>
</reference>
<dbReference type="Proteomes" id="UP000245802">
    <property type="component" value="Chromosome"/>
</dbReference>
<evidence type="ECO:0000259" key="1">
    <source>
        <dbReference type="PROSITE" id="PS50006"/>
    </source>
</evidence>
<dbReference type="EMBL" id="CP025958">
    <property type="protein sequence ID" value="AWM41087.1"/>
    <property type="molecule type" value="Genomic_DNA"/>
</dbReference>
<gene>
    <name evidence="4" type="ORF">C1280_31620</name>
</gene>
<evidence type="ECO:0000259" key="3">
    <source>
        <dbReference type="PROSITE" id="PS51832"/>
    </source>
</evidence>
<dbReference type="CDD" id="cd00077">
    <property type="entry name" value="HDc"/>
    <property type="match status" value="1"/>
</dbReference>
<dbReference type="SMART" id="SM00240">
    <property type="entry name" value="FHA"/>
    <property type="match status" value="1"/>
</dbReference>
<feature type="domain" description="HD-GYP" evidence="3">
    <location>
        <begin position="302"/>
        <end position="500"/>
    </location>
</feature>
<dbReference type="CDD" id="cd00060">
    <property type="entry name" value="FHA"/>
    <property type="match status" value="1"/>
</dbReference>
<keyword evidence="5" id="KW-1185">Reference proteome</keyword>
<dbReference type="SMART" id="SM00065">
    <property type="entry name" value="GAF"/>
    <property type="match status" value="1"/>
</dbReference>
<dbReference type="AlphaFoldDB" id="A0A2Z3HC05"/>
<dbReference type="PROSITE" id="PS51831">
    <property type="entry name" value="HD"/>
    <property type="match status" value="1"/>
</dbReference>
<evidence type="ECO:0000313" key="4">
    <source>
        <dbReference type="EMBL" id="AWM41087.1"/>
    </source>
</evidence>
<dbReference type="SUPFAM" id="SSF49879">
    <property type="entry name" value="SMAD/FHA domain"/>
    <property type="match status" value="1"/>
</dbReference>
<dbReference type="InterPro" id="IPR000253">
    <property type="entry name" value="FHA_dom"/>
</dbReference>
<accession>A0A2Z3HC05</accession>
<dbReference type="Gene3D" id="1.10.3210.10">
    <property type="entry name" value="Hypothetical protein af1432"/>
    <property type="match status" value="1"/>
</dbReference>
<evidence type="ECO:0000259" key="2">
    <source>
        <dbReference type="PROSITE" id="PS51831"/>
    </source>
</evidence>
<feature type="domain" description="FHA" evidence="1">
    <location>
        <begin position="25"/>
        <end position="74"/>
    </location>
</feature>
<dbReference type="Gene3D" id="3.30.450.40">
    <property type="match status" value="1"/>
</dbReference>
<feature type="domain" description="HD" evidence="2">
    <location>
        <begin position="324"/>
        <end position="446"/>
    </location>
</feature>
<dbReference type="InterPro" id="IPR006674">
    <property type="entry name" value="HD_domain"/>
</dbReference>
<dbReference type="SMART" id="SM00471">
    <property type="entry name" value="HDc"/>
    <property type="match status" value="1"/>
</dbReference>
<dbReference type="OrthoDB" id="9804747at2"/>
<dbReference type="Pfam" id="PF00498">
    <property type="entry name" value="FHA"/>
    <property type="match status" value="1"/>
</dbReference>
<dbReference type="NCBIfam" id="TIGR00277">
    <property type="entry name" value="HDIG"/>
    <property type="match status" value="1"/>
</dbReference>
<dbReference type="InterPro" id="IPR003607">
    <property type="entry name" value="HD/PDEase_dom"/>
</dbReference>
<dbReference type="KEGG" id="gog:C1280_31620"/>
<dbReference type="SUPFAM" id="SSF109604">
    <property type="entry name" value="HD-domain/PDEase-like"/>
    <property type="match status" value="1"/>
</dbReference>
<dbReference type="PROSITE" id="PS50006">
    <property type="entry name" value="FHA_DOMAIN"/>
    <property type="match status" value="1"/>
</dbReference>
<dbReference type="InterPro" id="IPR006675">
    <property type="entry name" value="HDIG_dom"/>
</dbReference>
<proteinExistence type="predicted"/>
<name>A0A2Z3HC05_9BACT</name>
<dbReference type="InterPro" id="IPR037522">
    <property type="entry name" value="HD_GYP_dom"/>
</dbReference>
<dbReference type="InterPro" id="IPR003018">
    <property type="entry name" value="GAF"/>
</dbReference>
<dbReference type="PROSITE" id="PS51832">
    <property type="entry name" value="HD_GYP"/>
    <property type="match status" value="1"/>
</dbReference>
<evidence type="ECO:0000313" key="5">
    <source>
        <dbReference type="Proteomes" id="UP000245802"/>
    </source>
</evidence>
<dbReference type="RefSeq" id="WP_010040100.1">
    <property type="nucleotide sequence ID" value="NZ_CP025958.1"/>
</dbReference>
<dbReference type="PANTHER" id="PTHR43155">
    <property type="entry name" value="CYCLIC DI-GMP PHOSPHODIESTERASE PA4108-RELATED"/>
    <property type="match status" value="1"/>
</dbReference>
<organism evidence="4 5">
    <name type="scientific">Gemmata obscuriglobus</name>
    <dbReference type="NCBI Taxonomy" id="114"/>
    <lineage>
        <taxon>Bacteria</taxon>
        <taxon>Pseudomonadati</taxon>
        <taxon>Planctomycetota</taxon>
        <taxon>Planctomycetia</taxon>
        <taxon>Gemmatales</taxon>
        <taxon>Gemmataceae</taxon>
        <taxon>Gemmata</taxon>
    </lineage>
</organism>
<dbReference type="Gene3D" id="2.60.200.20">
    <property type="match status" value="1"/>
</dbReference>
<sequence length="521" mass="56936">MKRPLRLRGLSGEIKGQVWESDTQLRAGRIGTLEIVLDDSSVSRRHAEVLHGDDGWYVRDVGSTNGTYVNGVRIGPGEQPLKSRDIVQFGKVAVIVELTDGVEGPPSNQHVVAAAVSSFDEGIRRLAYDRNHMPRAGEQMLALLRAGHHFVNTQSEDQLLDAVLNDAVSVLEAQRGAIVLAESDGPEPKMRLRALAVGQGEPPGRFHYSKKLTQRCFASGVSLLYSTLTGDEESKVTQSIADGAMASVLCVLLRTPRKRLGVLHLDRSFWQNPFTEDDLHLADALAAHVSAAIESAQLLRRQKEQFQKTVTVLAQAVELRDDYTGNHTQRVTRYATMLGEKLGLPEDQIELIRIGGPLHDIGKIGIDDAILRKPGRLTGDEYELMKKHTTKGAEILSSIPEMGPIIPIVRSHHERWDGGGYPDGLAGEGIPLLARVVAVADAFDAMTSNRPYHENKKGKPPSWAFGEVERQAGKQFDPTAAAAFVSIRDDIVRAMGELIPGSEVETPEPVTVTGFIHDPRG</sequence>